<comment type="caution">
    <text evidence="3">The sequence shown here is derived from an EMBL/GenBank/DDBJ whole genome shotgun (WGS) entry which is preliminary data.</text>
</comment>
<reference evidence="3" key="1">
    <citation type="submission" date="2022-12" db="EMBL/GenBank/DDBJ databases">
        <title>Draft genome assemblies for two species of Escallonia (Escalloniales).</title>
        <authorList>
            <person name="Chanderbali A."/>
            <person name="Dervinis C."/>
            <person name="Anghel I."/>
            <person name="Soltis D."/>
            <person name="Soltis P."/>
            <person name="Zapata F."/>
        </authorList>
    </citation>
    <scope>NUCLEOTIDE SEQUENCE</scope>
    <source>
        <strain evidence="3">UCBG64.0493</strain>
        <tissue evidence="3">Leaf</tissue>
    </source>
</reference>
<evidence type="ECO:0000313" key="3">
    <source>
        <dbReference type="EMBL" id="KAK3028957.1"/>
    </source>
</evidence>
<protein>
    <recommendedName>
        <fullName evidence="2">Oxidoreductase N-terminal domain-containing protein</fullName>
    </recommendedName>
</protein>
<proteinExistence type="predicted"/>
<evidence type="ECO:0000259" key="2">
    <source>
        <dbReference type="Pfam" id="PF16884"/>
    </source>
</evidence>
<dbReference type="PANTHER" id="PTHR43205:SF7">
    <property type="entry name" value="PROSTAGLANDIN REDUCTASE 1"/>
    <property type="match status" value="1"/>
</dbReference>
<feature type="domain" description="Oxidoreductase N-terminal" evidence="2">
    <location>
        <begin position="10"/>
        <end position="77"/>
    </location>
</feature>
<dbReference type="InterPro" id="IPR011032">
    <property type="entry name" value="GroES-like_sf"/>
</dbReference>
<accession>A0AA88WKN5</accession>
<dbReference type="AlphaFoldDB" id="A0AA88WKN5"/>
<dbReference type="InterPro" id="IPR041694">
    <property type="entry name" value="ADH_N_2"/>
</dbReference>
<keyword evidence="4" id="KW-1185">Reference proteome</keyword>
<sequence length="88" mass="9913">MAEGEQVKNRQIILRDYVRGFPKESDMVLKTGTMKLEVPRGVKGVVVKNLYLSCDAYMRLRMSKLVGSYVESFTPGSSKNAYPSLHLV</sequence>
<keyword evidence="1" id="KW-0560">Oxidoreductase</keyword>
<evidence type="ECO:0000313" key="4">
    <source>
        <dbReference type="Proteomes" id="UP001188597"/>
    </source>
</evidence>
<dbReference type="GO" id="GO:0032440">
    <property type="term" value="F:2-alkenal reductase [NAD(P)H] activity"/>
    <property type="evidence" value="ECO:0007669"/>
    <property type="project" value="TreeGrafter"/>
</dbReference>
<evidence type="ECO:0000256" key="1">
    <source>
        <dbReference type="ARBA" id="ARBA00023002"/>
    </source>
</evidence>
<dbReference type="Proteomes" id="UP001188597">
    <property type="component" value="Unassembled WGS sequence"/>
</dbReference>
<dbReference type="Pfam" id="PF16884">
    <property type="entry name" value="ADH_N_2"/>
    <property type="match status" value="1"/>
</dbReference>
<name>A0AA88WKN5_9ASTE</name>
<organism evidence="3 4">
    <name type="scientific">Escallonia herrerae</name>
    <dbReference type="NCBI Taxonomy" id="1293975"/>
    <lineage>
        <taxon>Eukaryota</taxon>
        <taxon>Viridiplantae</taxon>
        <taxon>Streptophyta</taxon>
        <taxon>Embryophyta</taxon>
        <taxon>Tracheophyta</taxon>
        <taxon>Spermatophyta</taxon>
        <taxon>Magnoliopsida</taxon>
        <taxon>eudicotyledons</taxon>
        <taxon>Gunneridae</taxon>
        <taxon>Pentapetalae</taxon>
        <taxon>asterids</taxon>
        <taxon>campanulids</taxon>
        <taxon>Escalloniales</taxon>
        <taxon>Escalloniaceae</taxon>
        <taxon>Escallonia</taxon>
    </lineage>
</organism>
<gene>
    <name evidence="3" type="ORF">RJ639_039984</name>
</gene>
<dbReference type="SUPFAM" id="SSF50129">
    <property type="entry name" value="GroES-like"/>
    <property type="match status" value="1"/>
</dbReference>
<dbReference type="PANTHER" id="PTHR43205">
    <property type="entry name" value="PROSTAGLANDIN REDUCTASE"/>
    <property type="match status" value="1"/>
</dbReference>
<dbReference type="InterPro" id="IPR045010">
    <property type="entry name" value="MDR_fam"/>
</dbReference>
<dbReference type="EMBL" id="JAVXUP010000396">
    <property type="protein sequence ID" value="KAK3028957.1"/>
    <property type="molecule type" value="Genomic_DNA"/>
</dbReference>
<dbReference type="Gene3D" id="3.90.180.10">
    <property type="entry name" value="Medium-chain alcohol dehydrogenases, catalytic domain"/>
    <property type="match status" value="1"/>
</dbReference>